<dbReference type="OrthoDB" id="9796789at2"/>
<dbReference type="AlphaFoldDB" id="A0A9X5GT20"/>
<feature type="region of interest" description="Disordered" evidence="5">
    <location>
        <begin position="1"/>
        <end position="24"/>
    </location>
</feature>
<evidence type="ECO:0000256" key="5">
    <source>
        <dbReference type="SAM" id="MobiDB-lite"/>
    </source>
</evidence>
<keyword evidence="8" id="KW-0282">Flagellum</keyword>
<sequence length="376" mass="40950">MTAMNTNRMFNLTNKSQAKSTEKLSSGYKINRAADDAAGLAISEKMRRQVRGLTQASANSADGISCIQTAEGALTEVHDMLQRMNELAVKGSTGTLTTEDRVYITLEVRQLMNEIDRVHSATSFNDQNLLDGTFQNKQLQVGAEPEQYVSISIGNFSSNDLIASALAKGICYQTSDHTPSCFVTDGPVDPTTVPGDHVFWAPLASSNTTFAKFDYVDVNTIKPWGSPGHCHLLAAYDLTIFHSFSYNAITDENVKNRLTTDIDDRTAVGSGSEEVLVDNPPCMHQFDALNAFVKSAISDVSETRANLGAIQNRLEHTIRNLDNIVENTTAAESSIRDTDMAAEMVKYSNNRIIAQAGQTLLAQANQSKQGVLALLQ</sequence>
<dbReference type="PANTHER" id="PTHR42792">
    <property type="entry name" value="FLAGELLIN"/>
    <property type="match status" value="1"/>
</dbReference>
<evidence type="ECO:0000259" key="6">
    <source>
        <dbReference type="Pfam" id="PF00669"/>
    </source>
</evidence>
<gene>
    <name evidence="8" type="ORF">D5281_07890</name>
</gene>
<dbReference type="InterPro" id="IPR001492">
    <property type="entry name" value="Flagellin"/>
</dbReference>
<dbReference type="PANTHER" id="PTHR42792:SF2">
    <property type="entry name" value="FLAGELLIN"/>
    <property type="match status" value="1"/>
</dbReference>
<dbReference type="GO" id="GO:0005198">
    <property type="term" value="F:structural molecule activity"/>
    <property type="evidence" value="ECO:0007669"/>
    <property type="project" value="UniProtKB-UniRule"/>
</dbReference>
<name>A0A9X5GT20_9FIRM</name>
<feature type="compositionally biased region" description="Polar residues" evidence="5">
    <location>
        <begin position="1"/>
        <end position="19"/>
    </location>
</feature>
<comment type="subcellular location">
    <subcellularLocation>
        <location evidence="4">Secreted</location>
    </subcellularLocation>
    <subcellularLocation>
        <location evidence="4">Bacterial flagellum</location>
    </subcellularLocation>
</comment>
<keyword evidence="8" id="KW-0969">Cilium</keyword>
<evidence type="ECO:0000256" key="3">
    <source>
        <dbReference type="ARBA" id="ARBA00023143"/>
    </source>
</evidence>
<dbReference type="EMBL" id="QZDT01000009">
    <property type="protein sequence ID" value="NBJ92517.1"/>
    <property type="molecule type" value="Genomic_DNA"/>
</dbReference>
<comment type="caution">
    <text evidence="8">The sequence shown here is derived from an EMBL/GenBank/DDBJ whole genome shotgun (WGS) entry which is preliminary data.</text>
</comment>
<keyword evidence="8" id="KW-0966">Cell projection</keyword>
<keyword evidence="9" id="KW-1185">Reference proteome</keyword>
<dbReference type="Gene3D" id="3.30.70.2120">
    <property type="match status" value="1"/>
</dbReference>
<dbReference type="InterPro" id="IPR001029">
    <property type="entry name" value="Flagellin_N"/>
</dbReference>
<evidence type="ECO:0000259" key="7">
    <source>
        <dbReference type="Pfam" id="PF00700"/>
    </source>
</evidence>
<organism evidence="8 9">
    <name type="scientific">Parablautia muri</name>
    <dbReference type="NCBI Taxonomy" id="2320879"/>
    <lineage>
        <taxon>Bacteria</taxon>
        <taxon>Bacillati</taxon>
        <taxon>Bacillota</taxon>
        <taxon>Clostridia</taxon>
        <taxon>Lachnospirales</taxon>
        <taxon>Lachnospiraceae</taxon>
        <taxon>Parablautia</taxon>
    </lineage>
</organism>
<dbReference type="Gene3D" id="6.10.10.10">
    <property type="entry name" value="Flagellar export chaperone, C-terminal domain"/>
    <property type="match status" value="1"/>
</dbReference>
<protein>
    <recommendedName>
        <fullName evidence="2 4">Flagellin</fullName>
    </recommendedName>
</protein>
<dbReference type="Pfam" id="PF00700">
    <property type="entry name" value="Flagellin_C"/>
    <property type="match status" value="1"/>
</dbReference>
<keyword evidence="4" id="KW-0964">Secreted</keyword>
<evidence type="ECO:0000256" key="1">
    <source>
        <dbReference type="ARBA" id="ARBA00005709"/>
    </source>
</evidence>
<evidence type="ECO:0000256" key="2">
    <source>
        <dbReference type="ARBA" id="ARBA00020110"/>
    </source>
</evidence>
<keyword evidence="3 4" id="KW-0975">Bacterial flagellum</keyword>
<evidence type="ECO:0000256" key="4">
    <source>
        <dbReference type="RuleBase" id="RU362073"/>
    </source>
</evidence>
<dbReference type="InterPro" id="IPR042187">
    <property type="entry name" value="Flagellin_C_sub2"/>
</dbReference>
<accession>A0A9X5GT20</accession>
<dbReference type="Proteomes" id="UP001154420">
    <property type="component" value="Unassembled WGS sequence"/>
</dbReference>
<comment type="function">
    <text evidence="4">Flagellin is the subunit protein which polymerizes to form the filaments of bacterial flagella.</text>
</comment>
<comment type="similarity">
    <text evidence="1 4">Belongs to the bacterial flagellin family.</text>
</comment>
<evidence type="ECO:0000313" key="9">
    <source>
        <dbReference type="Proteomes" id="UP001154420"/>
    </source>
</evidence>
<dbReference type="Gene3D" id="1.20.1330.10">
    <property type="entry name" value="f41 fragment of flagellin, N-terminal domain"/>
    <property type="match status" value="1"/>
</dbReference>
<feature type="domain" description="Flagellin C-terminal" evidence="7">
    <location>
        <begin position="293"/>
        <end position="375"/>
    </location>
</feature>
<dbReference type="GO" id="GO:0005576">
    <property type="term" value="C:extracellular region"/>
    <property type="evidence" value="ECO:0007669"/>
    <property type="project" value="UniProtKB-SubCell"/>
</dbReference>
<proteinExistence type="inferred from homology"/>
<dbReference type="InterPro" id="IPR046358">
    <property type="entry name" value="Flagellin_C"/>
</dbReference>
<feature type="domain" description="Flagellin N-terminal" evidence="6">
    <location>
        <begin position="1"/>
        <end position="134"/>
    </location>
</feature>
<dbReference type="PRINTS" id="PR00207">
    <property type="entry name" value="FLAGELLIN"/>
</dbReference>
<evidence type="ECO:0000313" key="8">
    <source>
        <dbReference type="EMBL" id="NBJ92517.1"/>
    </source>
</evidence>
<dbReference type="GO" id="GO:0009288">
    <property type="term" value="C:bacterial-type flagellum"/>
    <property type="evidence" value="ECO:0007669"/>
    <property type="project" value="UniProtKB-SubCell"/>
</dbReference>
<dbReference type="SUPFAM" id="SSF64518">
    <property type="entry name" value="Phase 1 flagellin"/>
    <property type="match status" value="1"/>
</dbReference>
<dbReference type="Pfam" id="PF00669">
    <property type="entry name" value="Flagellin_N"/>
    <property type="match status" value="1"/>
</dbReference>
<reference evidence="8" key="1">
    <citation type="submission" date="2018-09" db="EMBL/GenBank/DDBJ databases">
        <title>Murine metabolic-syndrome-specific gut microbial biobank.</title>
        <authorList>
            <person name="Liu C."/>
        </authorList>
    </citation>
    <scope>NUCLEOTIDE SEQUENCE</scope>
    <source>
        <strain evidence="8">D42-62</strain>
    </source>
</reference>